<protein>
    <submittedName>
        <fullName evidence="1">Uncharacterized protein</fullName>
    </submittedName>
</protein>
<dbReference type="RefSeq" id="WP_386823588.1">
    <property type="nucleotide sequence ID" value="NZ_JBHTIF010000001.1"/>
</dbReference>
<dbReference type="EMBL" id="JBHTIF010000001">
    <property type="protein sequence ID" value="MFD0726018.1"/>
    <property type="molecule type" value="Genomic_DNA"/>
</dbReference>
<evidence type="ECO:0000313" key="2">
    <source>
        <dbReference type="Proteomes" id="UP001597110"/>
    </source>
</evidence>
<comment type="caution">
    <text evidence="1">The sequence shown here is derived from an EMBL/GenBank/DDBJ whole genome shotgun (WGS) entry which is preliminary data.</text>
</comment>
<accession>A0ABW2YCW9</accession>
<reference evidence="2" key="1">
    <citation type="journal article" date="2019" name="Int. J. Syst. Evol. Microbiol.">
        <title>The Global Catalogue of Microorganisms (GCM) 10K type strain sequencing project: providing services to taxonomists for standard genome sequencing and annotation.</title>
        <authorList>
            <consortium name="The Broad Institute Genomics Platform"/>
            <consortium name="The Broad Institute Genome Sequencing Center for Infectious Disease"/>
            <person name="Wu L."/>
            <person name="Ma J."/>
        </authorList>
    </citation>
    <scope>NUCLEOTIDE SEQUENCE [LARGE SCALE GENOMIC DNA]</scope>
    <source>
        <strain evidence="2">CCUG 55585</strain>
    </source>
</reference>
<dbReference type="Proteomes" id="UP001597110">
    <property type="component" value="Unassembled WGS sequence"/>
</dbReference>
<keyword evidence="2" id="KW-1185">Reference proteome</keyword>
<organism evidence="1 2">
    <name type="scientific">Lysobacter brunescens</name>
    <dbReference type="NCBI Taxonomy" id="262323"/>
    <lineage>
        <taxon>Bacteria</taxon>
        <taxon>Pseudomonadati</taxon>
        <taxon>Pseudomonadota</taxon>
        <taxon>Gammaproteobacteria</taxon>
        <taxon>Lysobacterales</taxon>
        <taxon>Lysobacteraceae</taxon>
        <taxon>Lysobacter</taxon>
    </lineage>
</organism>
<sequence>MSTPAPFPADTARTAGASDLRFDAHNFEAHCYATTGCKVLYNDHYHVRDADDATRPPAGADHRKRWSGASYIGVKNFPAPAVVTWRSKDGEAHRAEVDIGGIFAEQKILFQVPPGDIPENAYIADPDIFLEVDDRTINVFMKAHIPLKAPRVPGNRFTNFAEDFVLAFTRTY</sequence>
<proteinExistence type="predicted"/>
<gene>
    <name evidence="1" type="ORF">ACFQ0E_10450</name>
</gene>
<evidence type="ECO:0000313" key="1">
    <source>
        <dbReference type="EMBL" id="MFD0726018.1"/>
    </source>
</evidence>
<name>A0ABW2YCW9_9GAMM</name>